<dbReference type="Pfam" id="PF00551">
    <property type="entry name" value="Formyl_trans_N"/>
    <property type="match status" value="1"/>
</dbReference>
<dbReference type="GO" id="GO:0005829">
    <property type="term" value="C:cytosol"/>
    <property type="evidence" value="ECO:0007669"/>
    <property type="project" value="TreeGrafter"/>
</dbReference>
<dbReference type="SUPFAM" id="SSF53328">
    <property type="entry name" value="Formyltransferase"/>
    <property type="match status" value="1"/>
</dbReference>
<comment type="function">
    <text evidence="5">Attaches a formyl group to the free amino group of methionyl-tRNA(fMet). The formyl group appears to play a dual role in the initiator identity of N-formylmethionyl-tRNA by promoting its recognition by IF2 and preventing the misappropriation of this tRNA by the elongation apparatus.</text>
</comment>
<dbReference type="OrthoDB" id="9802815at2"/>
<dbReference type="InterPro" id="IPR036477">
    <property type="entry name" value="Formyl_transf_N_sf"/>
</dbReference>
<dbReference type="SUPFAM" id="SSF50486">
    <property type="entry name" value="FMT C-terminal domain-like"/>
    <property type="match status" value="1"/>
</dbReference>
<evidence type="ECO:0000259" key="7">
    <source>
        <dbReference type="Pfam" id="PF02911"/>
    </source>
</evidence>
<keyword evidence="4 5" id="KW-0648">Protein biosynthesis</keyword>
<evidence type="ECO:0000256" key="3">
    <source>
        <dbReference type="ARBA" id="ARBA00022679"/>
    </source>
</evidence>
<feature type="domain" description="Formyl transferase N-terminal" evidence="6">
    <location>
        <begin position="1"/>
        <end position="181"/>
    </location>
</feature>
<evidence type="ECO:0000313" key="9">
    <source>
        <dbReference type="Proteomes" id="UP000198122"/>
    </source>
</evidence>
<dbReference type="InterPro" id="IPR005793">
    <property type="entry name" value="Formyl_trans_C"/>
</dbReference>
<dbReference type="RefSeq" id="WP_088817107.1">
    <property type="nucleotide sequence ID" value="NZ_FYEZ01000001.1"/>
</dbReference>
<organism evidence="8 9">
    <name type="scientific">Kytococcus aerolatus</name>
    <dbReference type="NCBI Taxonomy" id="592308"/>
    <lineage>
        <taxon>Bacteria</taxon>
        <taxon>Bacillati</taxon>
        <taxon>Actinomycetota</taxon>
        <taxon>Actinomycetes</taxon>
        <taxon>Micrococcales</taxon>
        <taxon>Kytococcaceae</taxon>
        <taxon>Kytococcus</taxon>
    </lineage>
</organism>
<reference evidence="8 9" key="1">
    <citation type="submission" date="2017-06" db="EMBL/GenBank/DDBJ databases">
        <authorList>
            <person name="Kim H.J."/>
            <person name="Triplett B.A."/>
        </authorList>
    </citation>
    <scope>NUCLEOTIDE SEQUENCE [LARGE SCALE GENOMIC DNA]</scope>
    <source>
        <strain evidence="8 9">DSM 22179</strain>
    </source>
</reference>
<dbReference type="InterPro" id="IPR005794">
    <property type="entry name" value="Fmt"/>
</dbReference>
<dbReference type="CDD" id="cd08646">
    <property type="entry name" value="FMT_core_Met-tRNA-FMT_N"/>
    <property type="match status" value="1"/>
</dbReference>
<dbReference type="NCBIfam" id="TIGR00460">
    <property type="entry name" value="fmt"/>
    <property type="match status" value="1"/>
</dbReference>
<evidence type="ECO:0000313" key="8">
    <source>
        <dbReference type="EMBL" id="SNC59319.1"/>
    </source>
</evidence>
<dbReference type="EC" id="2.1.2.9" evidence="2 5"/>
<protein>
    <recommendedName>
        <fullName evidence="2 5">Methionyl-tRNA formyltransferase</fullName>
        <ecNumber evidence="2 5">2.1.2.9</ecNumber>
    </recommendedName>
</protein>
<proteinExistence type="inferred from homology"/>
<dbReference type="InterPro" id="IPR002376">
    <property type="entry name" value="Formyl_transf_N"/>
</dbReference>
<dbReference type="GO" id="GO:0004479">
    <property type="term" value="F:methionyl-tRNA formyltransferase activity"/>
    <property type="evidence" value="ECO:0007669"/>
    <property type="project" value="UniProtKB-UniRule"/>
</dbReference>
<accession>A0A212SZY9</accession>
<dbReference type="CDD" id="cd08704">
    <property type="entry name" value="Met_tRNA_FMT_C"/>
    <property type="match status" value="1"/>
</dbReference>
<dbReference type="PANTHER" id="PTHR11138">
    <property type="entry name" value="METHIONYL-TRNA FORMYLTRANSFERASE"/>
    <property type="match status" value="1"/>
</dbReference>
<feature type="domain" description="Formyl transferase C-terminal" evidence="7">
    <location>
        <begin position="207"/>
        <end position="306"/>
    </location>
</feature>
<gene>
    <name evidence="5" type="primary">fmt</name>
    <name evidence="8" type="ORF">SAMN05445756_0041</name>
</gene>
<evidence type="ECO:0000256" key="5">
    <source>
        <dbReference type="HAMAP-Rule" id="MF_00182"/>
    </source>
</evidence>
<sequence length="316" mass="33180">MRIVFAGTPEPAVPSLEHLVALAAEGAHEVVGVLTRPDAPVGRGRTLRPSPVKAAAQRHGIPVIESDRPWEDEPAAALRALEPDVGAIVAYGALLPASVLEIPRHGWVNLHFSVLPAWRGAAPVQHALMAGDDVTGATTFVLTPGMDTGPVLGVMTETIRPLDTAGDLLERLAHAGPRLLGESLHGLVDGGLEPRPQGEDGVSRAPKLTPADAELRWDQPAHVLARRVAGCSPAPGAWTTFRGQRFKVLLARPVEATGEESALPPGRLADRGGSLFVGTGSGELELLRVQPPGKPAMDADAWARGARLTQEETLGE</sequence>
<dbReference type="AlphaFoldDB" id="A0A212SZY9"/>
<name>A0A212SZY9_9MICO</name>
<dbReference type="InterPro" id="IPR011034">
    <property type="entry name" value="Formyl_transferase-like_C_sf"/>
</dbReference>
<dbReference type="Pfam" id="PF02911">
    <property type="entry name" value="Formyl_trans_C"/>
    <property type="match status" value="1"/>
</dbReference>
<dbReference type="Proteomes" id="UP000198122">
    <property type="component" value="Unassembled WGS sequence"/>
</dbReference>
<feature type="binding site" evidence="5">
    <location>
        <begin position="113"/>
        <end position="116"/>
    </location>
    <ligand>
        <name>(6S)-5,6,7,8-tetrahydrofolate</name>
        <dbReference type="ChEBI" id="CHEBI:57453"/>
    </ligand>
</feature>
<evidence type="ECO:0000256" key="4">
    <source>
        <dbReference type="ARBA" id="ARBA00022917"/>
    </source>
</evidence>
<dbReference type="InterPro" id="IPR041711">
    <property type="entry name" value="Met-tRNA-FMT_N"/>
</dbReference>
<evidence type="ECO:0000259" key="6">
    <source>
        <dbReference type="Pfam" id="PF00551"/>
    </source>
</evidence>
<dbReference type="InterPro" id="IPR044135">
    <property type="entry name" value="Met-tRNA-FMT_C"/>
</dbReference>
<keyword evidence="9" id="KW-1185">Reference proteome</keyword>
<comment type="similarity">
    <text evidence="1 5">Belongs to the Fmt family.</text>
</comment>
<keyword evidence="3 5" id="KW-0808">Transferase</keyword>
<dbReference type="PANTHER" id="PTHR11138:SF5">
    <property type="entry name" value="METHIONYL-TRNA FORMYLTRANSFERASE, MITOCHONDRIAL"/>
    <property type="match status" value="1"/>
</dbReference>
<dbReference type="EMBL" id="FYEZ01000001">
    <property type="protein sequence ID" value="SNC59319.1"/>
    <property type="molecule type" value="Genomic_DNA"/>
</dbReference>
<evidence type="ECO:0000256" key="2">
    <source>
        <dbReference type="ARBA" id="ARBA00012261"/>
    </source>
</evidence>
<dbReference type="HAMAP" id="MF_00182">
    <property type="entry name" value="Formyl_trans"/>
    <property type="match status" value="1"/>
</dbReference>
<dbReference type="Gene3D" id="3.40.50.12230">
    <property type="match status" value="1"/>
</dbReference>
<comment type="catalytic activity">
    <reaction evidence="5">
        <text>L-methionyl-tRNA(fMet) + (6R)-10-formyltetrahydrofolate = N-formyl-L-methionyl-tRNA(fMet) + (6S)-5,6,7,8-tetrahydrofolate + H(+)</text>
        <dbReference type="Rhea" id="RHEA:24380"/>
        <dbReference type="Rhea" id="RHEA-COMP:9952"/>
        <dbReference type="Rhea" id="RHEA-COMP:9953"/>
        <dbReference type="ChEBI" id="CHEBI:15378"/>
        <dbReference type="ChEBI" id="CHEBI:57453"/>
        <dbReference type="ChEBI" id="CHEBI:78530"/>
        <dbReference type="ChEBI" id="CHEBI:78844"/>
        <dbReference type="ChEBI" id="CHEBI:195366"/>
        <dbReference type="EC" id="2.1.2.9"/>
    </reaction>
</comment>
<evidence type="ECO:0000256" key="1">
    <source>
        <dbReference type="ARBA" id="ARBA00010699"/>
    </source>
</evidence>